<comment type="caution">
    <text evidence="1">The sequence shown here is derived from an EMBL/GenBank/DDBJ whole genome shotgun (WGS) entry which is preliminary data.</text>
</comment>
<dbReference type="AlphaFoldDB" id="A0A409XA08"/>
<gene>
    <name evidence="1" type="ORF">CVT25_005928</name>
</gene>
<proteinExistence type="predicted"/>
<dbReference type="EMBL" id="NHYD01002243">
    <property type="protein sequence ID" value="PPQ87606.1"/>
    <property type="molecule type" value="Genomic_DNA"/>
</dbReference>
<reference evidence="1 2" key="1">
    <citation type="journal article" date="2018" name="Evol. Lett.">
        <title>Horizontal gene cluster transfer increased hallucinogenic mushroom diversity.</title>
        <authorList>
            <person name="Reynolds H.T."/>
            <person name="Vijayakumar V."/>
            <person name="Gluck-Thaler E."/>
            <person name="Korotkin H.B."/>
            <person name="Matheny P.B."/>
            <person name="Slot J.C."/>
        </authorList>
    </citation>
    <scope>NUCLEOTIDE SEQUENCE [LARGE SCALE GENOMIC DNA]</scope>
    <source>
        <strain evidence="1 2">2631</strain>
    </source>
</reference>
<dbReference type="Proteomes" id="UP000283269">
    <property type="component" value="Unassembled WGS sequence"/>
</dbReference>
<evidence type="ECO:0000313" key="2">
    <source>
        <dbReference type="Proteomes" id="UP000283269"/>
    </source>
</evidence>
<protein>
    <submittedName>
        <fullName evidence="1">Uncharacterized protein</fullName>
    </submittedName>
</protein>
<name>A0A409XA08_PSICY</name>
<dbReference type="InParanoid" id="A0A409XA08"/>
<keyword evidence="2" id="KW-1185">Reference proteome</keyword>
<organism evidence="1 2">
    <name type="scientific">Psilocybe cyanescens</name>
    <dbReference type="NCBI Taxonomy" id="93625"/>
    <lineage>
        <taxon>Eukaryota</taxon>
        <taxon>Fungi</taxon>
        <taxon>Dikarya</taxon>
        <taxon>Basidiomycota</taxon>
        <taxon>Agaricomycotina</taxon>
        <taxon>Agaricomycetes</taxon>
        <taxon>Agaricomycetidae</taxon>
        <taxon>Agaricales</taxon>
        <taxon>Agaricineae</taxon>
        <taxon>Strophariaceae</taxon>
        <taxon>Psilocybe</taxon>
    </lineage>
</organism>
<evidence type="ECO:0000313" key="1">
    <source>
        <dbReference type="EMBL" id="PPQ87606.1"/>
    </source>
</evidence>
<accession>A0A409XA08</accession>
<sequence length="61" mass="6811">MHPDIPSETAVITQKTSNTLTPIMEELTRIFLTTPELPTPQANHTETIELTEVMDFTPSEA</sequence>